<feature type="transmembrane region" description="Helical" evidence="7">
    <location>
        <begin position="151"/>
        <end position="174"/>
    </location>
</feature>
<dbReference type="GO" id="GO:0005886">
    <property type="term" value="C:plasma membrane"/>
    <property type="evidence" value="ECO:0007669"/>
    <property type="project" value="UniProtKB-SubCell"/>
</dbReference>
<feature type="transmembrane region" description="Helical" evidence="7">
    <location>
        <begin position="345"/>
        <end position="364"/>
    </location>
</feature>
<comment type="subcellular location">
    <subcellularLocation>
        <location evidence="1">Cell membrane</location>
        <topology evidence="1">Multi-pass membrane protein</topology>
    </subcellularLocation>
</comment>
<evidence type="ECO:0000256" key="7">
    <source>
        <dbReference type="SAM" id="Phobius"/>
    </source>
</evidence>
<dbReference type="GO" id="GO:0022857">
    <property type="term" value="F:transmembrane transporter activity"/>
    <property type="evidence" value="ECO:0007669"/>
    <property type="project" value="InterPro"/>
</dbReference>
<sequence length="486" mass="48325">MEFKVKPIIAGNVAEDMERTAPVRWALAGLSLSMLLPSLGTSIANVGLPTLAQAFAAPFQAVQWVVLAYLLAITTLIVGVGRLGDLIGRRRLMLGGIALFTAASALCGVAPTLWLLIAARAAQGAGAAVLMALAMAFVGETVPKARAGSAMGLLGTMSAIGTALGPSLGGALIAGPGWRAIFLVNIPLGVLTFLLAHRTLPADRRGSGNAAGFDRAGTLLLALTLAAYALAMTMGHGRFGALNLGLLLTAAIGVGLFLRVEARAASPLIRPALFRDPALGPGLAMSALVSTVMMATLVVGPFYLAGGMGLDAASVGLALSAGPLAAALAGVPAGRLADRFGAGRTAIAGLAGIAAGCLILSAMPAPMAMTLGSPGYVLPIVVVTVGYALFQTANNTAVMADVHADRRGVVSGMLNLSRNLGLVTGASAMGAVFALASGAADVATASPEAVSTGLRITFAVATGLVVAALVVGVGSRVRAARLGNAS</sequence>
<protein>
    <submittedName>
        <fullName evidence="9">MFS transporter</fullName>
    </submittedName>
</protein>
<evidence type="ECO:0000256" key="4">
    <source>
        <dbReference type="ARBA" id="ARBA00022692"/>
    </source>
</evidence>
<accession>A0A3S0WM03</accession>
<dbReference type="Gene3D" id="1.20.1250.20">
    <property type="entry name" value="MFS general substrate transporter like domains"/>
    <property type="match status" value="1"/>
</dbReference>
<keyword evidence="3" id="KW-1003">Cell membrane</keyword>
<feature type="transmembrane region" description="Helical" evidence="7">
    <location>
        <begin position="216"/>
        <end position="234"/>
    </location>
</feature>
<dbReference type="PANTHER" id="PTHR42718">
    <property type="entry name" value="MAJOR FACILITATOR SUPERFAMILY MULTIDRUG TRANSPORTER MFSC"/>
    <property type="match status" value="1"/>
</dbReference>
<keyword evidence="2" id="KW-0813">Transport</keyword>
<gene>
    <name evidence="9" type="ORF">EJ913_11765</name>
</gene>
<dbReference type="AlphaFoldDB" id="A0A3S0WM03"/>
<feature type="transmembrane region" description="Helical" evidence="7">
    <location>
        <begin position="419"/>
        <end position="440"/>
    </location>
</feature>
<dbReference type="InterPro" id="IPR020846">
    <property type="entry name" value="MFS_dom"/>
</dbReference>
<dbReference type="OrthoDB" id="2414439at2"/>
<evidence type="ECO:0000256" key="6">
    <source>
        <dbReference type="ARBA" id="ARBA00023136"/>
    </source>
</evidence>
<keyword evidence="10" id="KW-1185">Reference proteome</keyword>
<proteinExistence type="predicted"/>
<dbReference type="SUPFAM" id="SSF103473">
    <property type="entry name" value="MFS general substrate transporter"/>
    <property type="match status" value="1"/>
</dbReference>
<dbReference type="Gene3D" id="1.20.1720.10">
    <property type="entry name" value="Multidrug resistance protein D"/>
    <property type="match status" value="1"/>
</dbReference>
<keyword evidence="6 7" id="KW-0472">Membrane</keyword>
<dbReference type="PRINTS" id="PR01036">
    <property type="entry name" value="TCRTETB"/>
</dbReference>
<feature type="transmembrane region" description="Helical" evidence="7">
    <location>
        <begin position="64"/>
        <end position="80"/>
    </location>
</feature>
<feature type="transmembrane region" description="Helical" evidence="7">
    <location>
        <begin position="312"/>
        <end position="333"/>
    </location>
</feature>
<feature type="transmembrane region" description="Helical" evidence="7">
    <location>
        <begin position="240"/>
        <end position="258"/>
    </location>
</feature>
<evidence type="ECO:0000313" key="9">
    <source>
        <dbReference type="EMBL" id="RUQ71334.1"/>
    </source>
</evidence>
<evidence type="ECO:0000256" key="5">
    <source>
        <dbReference type="ARBA" id="ARBA00022989"/>
    </source>
</evidence>
<evidence type="ECO:0000256" key="1">
    <source>
        <dbReference type="ARBA" id="ARBA00004651"/>
    </source>
</evidence>
<organism evidence="9 10">
    <name type="scientific">Azospirillum doebereinerae</name>
    <dbReference type="NCBI Taxonomy" id="92933"/>
    <lineage>
        <taxon>Bacteria</taxon>
        <taxon>Pseudomonadati</taxon>
        <taxon>Pseudomonadota</taxon>
        <taxon>Alphaproteobacteria</taxon>
        <taxon>Rhodospirillales</taxon>
        <taxon>Azospirillaceae</taxon>
        <taxon>Azospirillum</taxon>
    </lineage>
</organism>
<feature type="domain" description="Major facilitator superfamily (MFS) profile" evidence="8">
    <location>
        <begin position="26"/>
        <end position="480"/>
    </location>
</feature>
<evidence type="ECO:0000256" key="3">
    <source>
        <dbReference type="ARBA" id="ARBA00022475"/>
    </source>
</evidence>
<feature type="transmembrane region" description="Helical" evidence="7">
    <location>
        <begin position="180"/>
        <end position="196"/>
    </location>
</feature>
<dbReference type="PROSITE" id="PS50850">
    <property type="entry name" value="MFS"/>
    <property type="match status" value="1"/>
</dbReference>
<feature type="transmembrane region" description="Helical" evidence="7">
    <location>
        <begin position="121"/>
        <end position="139"/>
    </location>
</feature>
<feature type="transmembrane region" description="Helical" evidence="7">
    <location>
        <begin position="452"/>
        <end position="473"/>
    </location>
</feature>
<dbReference type="PANTHER" id="PTHR42718:SF46">
    <property type="entry name" value="BLR6921 PROTEIN"/>
    <property type="match status" value="1"/>
</dbReference>
<comment type="caution">
    <text evidence="9">The sequence shown here is derived from an EMBL/GenBank/DDBJ whole genome shotgun (WGS) entry which is preliminary data.</text>
</comment>
<dbReference type="Proteomes" id="UP000280346">
    <property type="component" value="Unassembled WGS sequence"/>
</dbReference>
<evidence type="ECO:0000313" key="10">
    <source>
        <dbReference type="Proteomes" id="UP000280346"/>
    </source>
</evidence>
<evidence type="ECO:0000256" key="2">
    <source>
        <dbReference type="ARBA" id="ARBA00022448"/>
    </source>
</evidence>
<feature type="transmembrane region" description="Helical" evidence="7">
    <location>
        <begin position="279"/>
        <end position="306"/>
    </location>
</feature>
<dbReference type="EMBL" id="RZIJ01000008">
    <property type="protein sequence ID" value="RUQ71334.1"/>
    <property type="molecule type" value="Genomic_DNA"/>
</dbReference>
<feature type="transmembrane region" description="Helical" evidence="7">
    <location>
        <begin position="376"/>
        <end position="398"/>
    </location>
</feature>
<dbReference type="Pfam" id="PF07690">
    <property type="entry name" value="MFS_1"/>
    <property type="match status" value="1"/>
</dbReference>
<dbReference type="InterPro" id="IPR011701">
    <property type="entry name" value="MFS"/>
</dbReference>
<dbReference type="InterPro" id="IPR036259">
    <property type="entry name" value="MFS_trans_sf"/>
</dbReference>
<keyword evidence="4 7" id="KW-0812">Transmembrane</keyword>
<reference evidence="9 10" key="1">
    <citation type="submission" date="2018-12" db="EMBL/GenBank/DDBJ databases">
        <authorList>
            <person name="Yang Y."/>
        </authorList>
    </citation>
    <scope>NUCLEOTIDE SEQUENCE [LARGE SCALE GENOMIC DNA]</scope>
    <source>
        <strain evidence="9 10">GSF71</strain>
    </source>
</reference>
<feature type="transmembrane region" description="Helical" evidence="7">
    <location>
        <begin position="92"/>
        <end position="115"/>
    </location>
</feature>
<dbReference type="CDD" id="cd17321">
    <property type="entry name" value="MFS_MMR_MDR_like"/>
    <property type="match status" value="1"/>
</dbReference>
<name>A0A3S0WM03_9PROT</name>
<evidence type="ECO:0000259" key="8">
    <source>
        <dbReference type="PROSITE" id="PS50850"/>
    </source>
</evidence>
<keyword evidence="5 7" id="KW-1133">Transmembrane helix</keyword>